<proteinExistence type="predicted"/>
<feature type="domain" description="DUF7514" evidence="2">
    <location>
        <begin position="30"/>
        <end position="190"/>
    </location>
</feature>
<accession>A0A9P6KN30</accession>
<feature type="compositionally biased region" description="Basic and acidic residues" evidence="1">
    <location>
        <begin position="195"/>
        <end position="207"/>
    </location>
</feature>
<gene>
    <name evidence="3" type="ORF">PMIN01_09184</name>
</gene>
<feature type="compositionally biased region" description="Polar residues" evidence="1">
    <location>
        <begin position="208"/>
        <end position="222"/>
    </location>
</feature>
<keyword evidence="4" id="KW-1185">Reference proteome</keyword>
<feature type="compositionally biased region" description="Acidic residues" evidence="1">
    <location>
        <begin position="290"/>
        <end position="299"/>
    </location>
</feature>
<evidence type="ECO:0000259" key="2">
    <source>
        <dbReference type="Pfam" id="PF24355"/>
    </source>
</evidence>
<feature type="compositionally biased region" description="Low complexity" evidence="1">
    <location>
        <begin position="336"/>
        <end position="349"/>
    </location>
</feature>
<dbReference type="PANTHER" id="PTHR39611:SF2">
    <property type="entry name" value="HYDROXYPROLINE-RICH GLYCOPROTEIN DZ-HRGP"/>
    <property type="match status" value="1"/>
</dbReference>
<dbReference type="Pfam" id="PF24355">
    <property type="entry name" value="DUF7514"/>
    <property type="match status" value="1"/>
</dbReference>
<feature type="compositionally biased region" description="Basic and acidic residues" evidence="1">
    <location>
        <begin position="471"/>
        <end position="562"/>
    </location>
</feature>
<dbReference type="PANTHER" id="PTHR39611">
    <property type="entry name" value="HYDROXYPROLINE-RICH GLYCOPROTEIN DZ-HRGP-RELATED"/>
    <property type="match status" value="1"/>
</dbReference>
<evidence type="ECO:0000256" key="1">
    <source>
        <dbReference type="SAM" id="MobiDB-lite"/>
    </source>
</evidence>
<dbReference type="EMBL" id="WJXW01000010">
    <property type="protein sequence ID" value="KAF9732326.1"/>
    <property type="molecule type" value="Genomic_DNA"/>
</dbReference>
<feature type="region of interest" description="Disordered" evidence="1">
    <location>
        <begin position="274"/>
        <end position="588"/>
    </location>
</feature>
<dbReference type="InterPro" id="IPR055936">
    <property type="entry name" value="DUF7514"/>
</dbReference>
<evidence type="ECO:0000313" key="4">
    <source>
        <dbReference type="Proteomes" id="UP000756921"/>
    </source>
</evidence>
<feature type="compositionally biased region" description="Basic and acidic residues" evidence="1">
    <location>
        <begin position="379"/>
        <end position="390"/>
    </location>
</feature>
<feature type="region of interest" description="Disordered" evidence="1">
    <location>
        <begin position="195"/>
        <end position="229"/>
    </location>
</feature>
<dbReference type="Proteomes" id="UP000756921">
    <property type="component" value="Unassembled WGS sequence"/>
</dbReference>
<name>A0A9P6KN30_9PLEO</name>
<organism evidence="3 4">
    <name type="scientific">Paraphaeosphaeria minitans</name>
    <dbReference type="NCBI Taxonomy" id="565426"/>
    <lineage>
        <taxon>Eukaryota</taxon>
        <taxon>Fungi</taxon>
        <taxon>Dikarya</taxon>
        <taxon>Ascomycota</taxon>
        <taxon>Pezizomycotina</taxon>
        <taxon>Dothideomycetes</taxon>
        <taxon>Pleosporomycetidae</taxon>
        <taxon>Pleosporales</taxon>
        <taxon>Massarineae</taxon>
        <taxon>Didymosphaeriaceae</taxon>
        <taxon>Paraphaeosphaeria</taxon>
    </lineage>
</organism>
<sequence length="588" mass="67299">MASDTSDASPGAHTAHNADAAHKEAHDYWGYLIKSDKCGTALFDRLLKGIAEVISKTFEPSESPDLTPSQLAAFYRAVGGNYDVLFVETPPSSLSFIYRSLGAFHSLQPAPNDDGYSSPTMPALKRQGFVTWQTIQLLLGPDMHVPVLQNALKHFDVVDPETGNVFPKLLPADCLPTKPDDAMEAWYDTVAQRLQREADEDSRDHVRAQSNEHAPRTSTEYSGDSADEKHAAADVYQPRHARPPILRHFSKQPAHPYEDPNRGRLISSVRHMLNPFGKSRRMPDRYQDESLSDEDEDDDRTPVGPVPPPAPRYVSHNSHTSQVSHKRPHPPRRESTLSSTSSDSEFDLPPSRRRSPALRHRRSHEPATSPRNYFPAPYQDRRYSHADVHADAPSPPQPHVQRKEDATPPLYGPTKSPLFATHVAQLQAHTYYDRDRRPSIPPRTSYRPHIAHNVRYAGVPPPPPEIVEPPYSREREREHSSSHDHSHSHSRDSDRDRDRDRGYDRFRRRSDEFPRERDRDRDGLRDKDRTRSHDRVKDDWDDREERSREHSRDRARRDDIRGGRAHRYVSGVQDGVGGRRYPVEQAWR</sequence>
<reference evidence="3" key="1">
    <citation type="journal article" date="2020" name="Mol. Plant Microbe Interact.">
        <title>Genome Sequence of the Biocontrol Agent Coniothyrium minitans strain Conio (IMI 134523).</title>
        <authorList>
            <person name="Patel D."/>
            <person name="Shittu T.A."/>
            <person name="Baroncelli R."/>
            <person name="Muthumeenakshi S."/>
            <person name="Osborne T.H."/>
            <person name="Janganan T.K."/>
            <person name="Sreenivasaprasad S."/>
        </authorList>
    </citation>
    <scope>NUCLEOTIDE SEQUENCE</scope>
    <source>
        <strain evidence="3">Conio</strain>
    </source>
</reference>
<dbReference type="AlphaFoldDB" id="A0A9P6KN30"/>
<comment type="caution">
    <text evidence="3">The sequence shown here is derived from an EMBL/GenBank/DDBJ whole genome shotgun (WGS) entry which is preliminary data.</text>
</comment>
<evidence type="ECO:0000313" key="3">
    <source>
        <dbReference type="EMBL" id="KAF9732326.1"/>
    </source>
</evidence>
<dbReference type="OrthoDB" id="5420895at2759"/>
<feature type="compositionally biased region" description="Basic residues" evidence="1">
    <location>
        <begin position="351"/>
        <end position="363"/>
    </location>
</feature>
<protein>
    <recommendedName>
        <fullName evidence="2">DUF7514 domain-containing protein</fullName>
    </recommendedName>
</protein>